<dbReference type="OrthoDB" id="9616667at2759"/>
<dbReference type="GO" id="GO:0005840">
    <property type="term" value="C:ribosome"/>
    <property type="evidence" value="ECO:0007669"/>
    <property type="project" value="UniProtKB-KW"/>
</dbReference>
<keyword evidence="8" id="KW-1185">Reference proteome</keyword>
<keyword evidence="2 4" id="KW-0689">Ribosomal protein</keyword>
<dbReference type="InterPro" id="IPR038097">
    <property type="entry name" value="Ribosomal_eL36_sf"/>
</dbReference>
<protein>
    <recommendedName>
        <fullName evidence="4">60S ribosomal protein L36</fullName>
    </recommendedName>
</protein>
<reference evidence="7 8" key="1">
    <citation type="journal article" date="2020" name="bioRxiv">
        <title>Whole genome comparisons of ergot fungi reveals the divergence and evolution of species within the genus Claviceps are the result of varying mechanisms driving genome evolution and host range expansion.</title>
        <authorList>
            <person name="Wyka S.A."/>
            <person name="Mondo S.J."/>
            <person name="Liu M."/>
            <person name="Dettman J."/>
            <person name="Nalam V."/>
            <person name="Broders K.D."/>
        </authorList>
    </citation>
    <scope>NUCLEOTIDE SEQUENCE</scope>
    <source>
        <strain evidence="7">CCC 1102</strain>
        <strain evidence="6 8">LM583</strain>
    </source>
</reference>
<dbReference type="FunFam" id="1.10.10.1760:FF:000003">
    <property type="entry name" value="60S ribosomal protein L36"/>
    <property type="match status" value="1"/>
</dbReference>
<evidence type="ECO:0000256" key="1">
    <source>
        <dbReference type="ARBA" id="ARBA00006509"/>
    </source>
</evidence>
<evidence type="ECO:0000313" key="8">
    <source>
        <dbReference type="Proteomes" id="UP000742024"/>
    </source>
</evidence>
<dbReference type="Pfam" id="PF01158">
    <property type="entry name" value="Ribosomal_L36e"/>
    <property type="match status" value="1"/>
</dbReference>
<dbReference type="InterPro" id="IPR000509">
    <property type="entry name" value="Ribosomal_eL36"/>
</dbReference>
<comment type="caution">
    <text evidence="7">The sequence shown here is derived from an EMBL/GenBank/DDBJ whole genome shotgun (WGS) entry which is preliminary data.</text>
</comment>
<name>A0A9P7MW70_9HYPO</name>
<dbReference type="EMBL" id="SRPR01000238">
    <property type="protein sequence ID" value="KAG5955777.1"/>
    <property type="molecule type" value="Genomic_DNA"/>
</dbReference>
<evidence type="ECO:0000256" key="5">
    <source>
        <dbReference type="SAM" id="MobiDB-lite"/>
    </source>
</evidence>
<dbReference type="Proteomes" id="UP000742024">
    <property type="component" value="Unassembled WGS sequence"/>
</dbReference>
<feature type="region of interest" description="Disordered" evidence="5">
    <location>
        <begin position="1"/>
        <end position="33"/>
    </location>
</feature>
<proteinExistence type="inferred from homology"/>
<dbReference type="PANTHER" id="PTHR10114">
    <property type="entry name" value="60S RIBOSOMAL PROTEIN L36"/>
    <property type="match status" value="1"/>
</dbReference>
<dbReference type="GO" id="GO:0006412">
    <property type="term" value="P:translation"/>
    <property type="evidence" value="ECO:0007669"/>
    <property type="project" value="InterPro"/>
</dbReference>
<feature type="compositionally biased region" description="Basic residues" evidence="5">
    <location>
        <begin position="17"/>
        <end position="33"/>
    </location>
</feature>
<dbReference type="Proteomes" id="UP000784919">
    <property type="component" value="Unassembled WGS sequence"/>
</dbReference>
<keyword evidence="3 4" id="KW-0687">Ribonucleoprotein</keyword>
<evidence type="ECO:0000313" key="7">
    <source>
        <dbReference type="EMBL" id="KAG5971124.1"/>
    </source>
</evidence>
<evidence type="ECO:0000256" key="2">
    <source>
        <dbReference type="ARBA" id="ARBA00022980"/>
    </source>
</evidence>
<gene>
    <name evidence="7" type="primary">RPL36</name>
    <name evidence="7" type="ORF">E4U56_007095</name>
    <name evidence="6" type="ORF">E4U57_003135</name>
</gene>
<dbReference type="GO" id="GO:1990904">
    <property type="term" value="C:ribonucleoprotein complex"/>
    <property type="evidence" value="ECO:0007669"/>
    <property type="project" value="UniProtKB-KW"/>
</dbReference>
<comment type="similarity">
    <text evidence="1 4">Belongs to the eukaryotic ribosomal protein eL36 family.</text>
</comment>
<dbReference type="PROSITE" id="PS01190">
    <property type="entry name" value="RIBOSOMAL_L36E"/>
    <property type="match status" value="1"/>
</dbReference>
<organism evidence="7 9">
    <name type="scientific">Claviceps arundinis</name>
    <dbReference type="NCBI Taxonomy" id="1623583"/>
    <lineage>
        <taxon>Eukaryota</taxon>
        <taxon>Fungi</taxon>
        <taxon>Dikarya</taxon>
        <taxon>Ascomycota</taxon>
        <taxon>Pezizomycotina</taxon>
        <taxon>Sordariomycetes</taxon>
        <taxon>Hypocreomycetidae</taxon>
        <taxon>Hypocreales</taxon>
        <taxon>Clavicipitaceae</taxon>
        <taxon>Claviceps</taxon>
    </lineage>
</organism>
<accession>A0A9P7MW70</accession>
<dbReference type="GO" id="GO:0003735">
    <property type="term" value="F:structural constituent of ribosome"/>
    <property type="evidence" value="ECO:0007669"/>
    <property type="project" value="InterPro"/>
</dbReference>
<evidence type="ECO:0000313" key="9">
    <source>
        <dbReference type="Proteomes" id="UP000784919"/>
    </source>
</evidence>
<dbReference type="Gene3D" id="1.10.10.1760">
    <property type="entry name" value="60S ribosomal protein L36"/>
    <property type="match status" value="1"/>
</dbReference>
<evidence type="ECO:0000313" key="6">
    <source>
        <dbReference type="EMBL" id="KAG5955777.1"/>
    </source>
</evidence>
<sequence length="105" mass="11909">MAKEAPVKTGLTVGLNRGHKTTSRVVKPRVSRTKGHLSKRTAFVREVVKEVAGLAPYERRVIELLRNSKDKRARKLAKKRLGTFGRAKKKVDELQRVIAESRRAH</sequence>
<evidence type="ECO:0000256" key="3">
    <source>
        <dbReference type="ARBA" id="ARBA00023274"/>
    </source>
</evidence>
<dbReference type="EMBL" id="SRPS01000063">
    <property type="protein sequence ID" value="KAG5971124.1"/>
    <property type="molecule type" value="Genomic_DNA"/>
</dbReference>
<evidence type="ECO:0000256" key="4">
    <source>
        <dbReference type="RuleBase" id="RU000665"/>
    </source>
</evidence>
<dbReference type="AlphaFoldDB" id="A0A9P7MW70"/>